<protein>
    <submittedName>
        <fullName evidence="1">Uncharacterized protein</fullName>
    </submittedName>
</protein>
<sequence length="196" mass="21870">MISQFSSDKVDAESPVAQAARDVRLEDDVRVRLNTRSHRVRKDFAISPNCNQEFAIMMKFTRTLPVFFAAVVLLASASSSQAAKSVEPTCCAPVPPKPCCYEPCFRYKTHRLFVKKACPCACGPPTEAILQVTDPRCNCYVDVPVCLPSCCEGIPCITSRCGLFKRGIVEYEWCCGFKIKMVFKDCGKIDVHYYGL</sequence>
<accession>A0A2S8FAX2</accession>
<gene>
    <name evidence="1" type="ORF">C5Y83_24840</name>
</gene>
<evidence type="ECO:0000313" key="2">
    <source>
        <dbReference type="Proteomes" id="UP000238322"/>
    </source>
</evidence>
<dbReference type="EMBL" id="PUHY01000015">
    <property type="protein sequence ID" value="PQO29313.1"/>
    <property type="molecule type" value="Genomic_DNA"/>
</dbReference>
<proteinExistence type="predicted"/>
<comment type="caution">
    <text evidence="1">The sequence shown here is derived from an EMBL/GenBank/DDBJ whole genome shotgun (WGS) entry which is preliminary data.</text>
</comment>
<name>A0A2S8FAX2_9BACT</name>
<reference evidence="1 2" key="1">
    <citation type="submission" date="2018-02" db="EMBL/GenBank/DDBJ databases">
        <title>Comparative genomes isolates from brazilian mangrove.</title>
        <authorList>
            <person name="Araujo J.E."/>
            <person name="Taketani R.G."/>
            <person name="Silva M.C.P."/>
            <person name="Loureco M.V."/>
            <person name="Andreote F.D."/>
        </authorList>
    </citation>
    <scope>NUCLEOTIDE SEQUENCE [LARGE SCALE GENOMIC DNA]</scope>
    <source>
        <strain evidence="1 2">Hex-1 MGV</strain>
    </source>
</reference>
<dbReference type="AlphaFoldDB" id="A0A2S8FAX2"/>
<organism evidence="1 2">
    <name type="scientific">Blastopirellula marina</name>
    <dbReference type="NCBI Taxonomy" id="124"/>
    <lineage>
        <taxon>Bacteria</taxon>
        <taxon>Pseudomonadati</taxon>
        <taxon>Planctomycetota</taxon>
        <taxon>Planctomycetia</taxon>
        <taxon>Pirellulales</taxon>
        <taxon>Pirellulaceae</taxon>
        <taxon>Blastopirellula</taxon>
    </lineage>
</organism>
<dbReference type="Proteomes" id="UP000238322">
    <property type="component" value="Unassembled WGS sequence"/>
</dbReference>
<evidence type="ECO:0000313" key="1">
    <source>
        <dbReference type="EMBL" id="PQO29313.1"/>
    </source>
</evidence>